<dbReference type="Proteomes" id="UP000472277">
    <property type="component" value="Chromosome 37"/>
</dbReference>
<dbReference type="Ensembl" id="ENSSTUT00000093476.1">
    <property type="protein sequence ID" value="ENSSTUP00000087842.1"/>
    <property type="gene ID" value="ENSSTUG00000038663.1"/>
</dbReference>
<evidence type="ECO:0000313" key="1">
    <source>
        <dbReference type="Ensembl" id="ENSSTUP00000087842.1"/>
    </source>
</evidence>
<proteinExistence type="predicted"/>
<dbReference type="InParanoid" id="A0A674CVW7"/>
<dbReference type="KEGG" id="stru:115177234"/>
<dbReference type="GeneTree" id="ENSGT00390000008158"/>
<gene>
    <name evidence="1" type="primary">LOC115177234</name>
</gene>
<dbReference type="RefSeq" id="XP_029593688.1">
    <property type="nucleotide sequence ID" value="XM_029737828.1"/>
</dbReference>
<evidence type="ECO:0000313" key="2">
    <source>
        <dbReference type="Proteomes" id="UP000472277"/>
    </source>
</evidence>
<organism evidence="1 2">
    <name type="scientific">Salmo trutta</name>
    <name type="common">Brown trout</name>
    <dbReference type="NCBI Taxonomy" id="8032"/>
    <lineage>
        <taxon>Eukaryota</taxon>
        <taxon>Metazoa</taxon>
        <taxon>Chordata</taxon>
        <taxon>Craniata</taxon>
        <taxon>Vertebrata</taxon>
        <taxon>Euteleostomi</taxon>
        <taxon>Actinopterygii</taxon>
        <taxon>Neopterygii</taxon>
        <taxon>Teleostei</taxon>
        <taxon>Protacanthopterygii</taxon>
        <taxon>Salmoniformes</taxon>
        <taxon>Salmonidae</taxon>
        <taxon>Salmoninae</taxon>
        <taxon>Salmo</taxon>
    </lineage>
</organism>
<dbReference type="OMA" id="FQASYEI"/>
<reference evidence="1" key="1">
    <citation type="submission" date="2025-08" db="UniProtKB">
        <authorList>
            <consortium name="Ensembl"/>
        </authorList>
    </citation>
    <scope>IDENTIFICATION</scope>
</reference>
<dbReference type="AlphaFoldDB" id="A0A674CVW7"/>
<dbReference type="GeneID" id="115177234"/>
<dbReference type="OrthoDB" id="10282076at2759"/>
<protein>
    <submittedName>
        <fullName evidence="1">Rapunzel 5</fullName>
    </submittedName>
</protein>
<name>A0A674CVW7_SALTR</name>
<dbReference type="InterPro" id="IPR039051">
    <property type="entry name" value="SE-CTX-like"/>
</dbReference>
<dbReference type="PANTHER" id="PTHR40472:SF10">
    <property type="entry name" value="RAPUNZEL 5"/>
    <property type="match status" value="1"/>
</dbReference>
<accession>A0A674CVW7</accession>
<reference evidence="1" key="2">
    <citation type="submission" date="2025-09" db="UniProtKB">
        <authorList>
            <consortium name="Ensembl"/>
        </authorList>
    </citation>
    <scope>IDENTIFICATION</scope>
</reference>
<keyword evidence="2" id="KW-1185">Reference proteome</keyword>
<dbReference type="PANTHER" id="PTHR40472">
    <property type="entry name" value="RICIN B-TYPE LECTIN DOMAIN-CONTAINING PROTEIN"/>
    <property type="match status" value="1"/>
</dbReference>
<sequence length="393" mass="45752">MTSVAEWLLQNKDNLEKGIEIMGQASAVLVATVGQFHPILEAVFQASYEIFSNPEGQHTKYLTEQFFKVNQNLRRIVAEEDQISRELQKTSLNKQNFNWEAQILNQYKKFEEFFNAKPSLKKEKMDEFLLTYEVLNKDMNLDALYNAFTGNSSGGSMLQTVVDTEQFNRSAVEDFCEILKKLFLKGIIAFMGYNSLKKKDVGDQMLKKWLKQMEQVEESMKKVIDDIIDNFAPRAKEDMVKQLEEIPDTVGLDFTESILDTLKNKYYWVSWSIRVFNDKERIFFFNWLAGKKYHCSEGGSHFFEVMTKNNIKVVISFSVQPKLINMDLIKEQIEGQKLKRNIMDVAQVLSRRLPNCQVHAVSAYKKVVESNNFKEGCFYYGKHQNVYICVHPN</sequence>